<evidence type="ECO:0000313" key="1">
    <source>
        <dbReference type="EMBL" id="BAF53578.1"/>
    </source>
</evidence>
<organism evidence="1">
    <name type="scientific">Corynebacterium glutamicum (strain R)</name>
    <dbReference type="NCBI Taxonomy" id="340322"/>
    <lineage>
        <taxon>Bacteria</taxon>
        <taxon>Bacillati</taxon>
        <taxon>Actinomycetota</taxon>
        <taxon>Actinomycetes</taxon>
        <taxon>Mycobacteriales</taxon>
        <taxon>Corynebacteriaceae</taxon>
        <taxon>Corynebacterium</taxon>
    </lineage>
</organism>
<reference evidence="1" key="1">
    <citation type="journal article" date="2007" name="Microbiology">
        <title>Comparative analysis of the Corynebacterium glutamicum group and complete genome sequence of strain R.</title>
        <authorList>
            <person name="Yukawa H."/>
            <person name="Omumasaba C.A."/>
            <person name="Nonaka H."/>
            <person name="Kos P."/>
            <person name="Okai N."/>
            <person name="Suzuki N."/>
            <person name="Suda M."/>
            <person name="Tsuge Y."/>
            <person name="Watanabe J."/>
            <person name="Ikeda Y."/>
            <person name="Vertes A.A."/>
            <person name="Inui M."/>
        </authorList>
    </citation>
    <scope>NUCLEOTIDE SEQUENCE</scope>
    <source>
        <strain evidence="1">R</strain>
    </source>
</reference>
<gene>
    <name evidence="1" type="ordered locus">cgR_0609</name>
</gene>
<name>A0AB72V8L0_CORGB</name>
<sequence>MSFSIDVLSDGAVEDVDGVAAFAKSHISALGSLASTEAGAGALALTCTVNGVHRCNLDAEDLFDGNLDLSLVSVSGDEERVNVLLHEAVGLLRNDRCDDDVAWVGDSSH</sequence>
<dbReference type="KEGG" id="cgt:cgR_0609"/>
<proteinExistence type="predicted"/>
<accession>A0AB72V8L0</accession>
<protein>
    <submittedName>
        <fullName evidence="1">Uncharacterized protein</fullName>
    </submittedName>
</protein>
<dbReference type="AlphaFoldDB" id="A0AB72V8L0"/>
<dbReference type="Proteomes" id="UP000006698">
    <property type="component" value="Chromosome"/>
</dbReference>
<dbReference type="EMBL" id="AP009044">
    <property type="protein sequence ID" value="BAF53578.1"/>
    <property type="molecule type" value="Genomic_DNA"/>
</dbReference>